<dbReference type="EMBL" id="JAAVXB010000002">
    <property type="protein sequence ID" value="NKF21536.1"/>
    <property type="molecule type" value="Genomic_DNA"/>
</dbReference>
<evidence type="ECO:0000259" key="1">
    <source>
        <dbReference type="Pfam" id="PF13619"/>
    </source>
</evidence>
<organism evidence="2 3">
    <name type="scientific">Solimonas marina</name>
    <dbReference type="NCBI Taxonomy" id="2714601"/>
    <lineage>
        <taxon>Bacteria</taxon>
        <taxon>Pseudomonadati</taxon>
        <taxon>Pseudomonadota</taxon>
        <taxon>Gammaproteobacteria</taxon>
        <taxon>Nevskiales</taxon>
        <taxon>Nevskiaceae</taxon>
        <taxon>Solimonas</taxon>
    </lineage>
</organism>
<gene>
    <name evidence="2" type="ORF">G7Y82_04345</name>
</gene>
<evidence type="ECO:0000313" key="3">
    <source>
        <dbReference type="Proteomes" id="UP000653472"/>
    </source>
</evidence>
<keyword evidence="3" id="KW-1185">Reference proteome</keyword>
<dbReference type="Pfam" id="PF13619">
    <property type="entry name" value="KTSC"/>
    <property type="match status" value="1"/>
</dbReference>
<sequence length="73" mass="8018">MIRQPVTSSNLKSVGYDASAKVLEVEFTNGSVYQYDGVPSETYSALLGAESIGKAFGTLIRGKFTHRRMEQTQ</sequence>
<accession>A0A969W6G7</accession>
<proteinExistence type="predicted"/>
<feature type="domain" description="KTSC" evidence="1">
    <location>
        <begin position="7"/>
        <end position="64"/>
    </location>
</feature>
<name>A0A969W6G7_9GAMM</name>
<evidence type="ECO:0000313" key="2">
    <source>
        <dbReference type="EMBL" id="NKF21536.1"/>
    </source>
</evidence>
<dbReference type="AlphaFoldDB" id="A0A969W6G7"/>
<reference evidence="2" key="1">
    <citation type="submission" date="2020-03" db="EMBL/GenBank/DDBJ databases">
        <title>Solimonas marina sp. nov., isolated from deep seawater of the Pacific Ocean.</title>
        <authorList>
            <person name="Liu X."/>
            <person name="Lai Q."/>
            <person name="Sun F."/>
            <person name="Gai Y."/>
            <person name="Li G."/>
            <person name="Shao Z."/>
        </authorList>
    </citation>
    <scope>NUCLEOTIDE SEQUENCE</scope>
    <source>
        <strain evidence="2">C16B3</strain>
    </source>
</reference>
<dbReference type="InterPro" id="IPR025309">
    <property type="entry name" value="KTSC_dom"/>
</dbReference>
<comment type="caution">
    <text evidence="2">The sequence shown here is derived from an EMBL/GenBank/DDBJ whole genome shotgun (WGS) entry which is preliminary data.</text>
</comment>
<dbReference type="RefSeq" id="WP_168146795.1">
    <property type="nucleotide sequence ID" value="NZ_JAAVXB010000002.1"/>
</dbReference>
<dbReference type="Proteomes" id="UP000653472">
    <property type="component" value="Unassembled WGS sequence"/>
</dbReference>
<protein>
    <submittedName>
        <fullName evidence="2">KTSC domain-containing protein</fullName>
    </submittedName>
</protein>